<proteinExistence type="predicted"/>
<evidence type="ECO:0000313" key="1">
    <source>
        <dbReference type="EMBL" id="GII76863.1"/>
    </source>
</evidence>
<gene>
    <name evidence="1" type="ORF">Sru01_18450</name>
</gene>
<sequence length="84" mass="9301">MLINGVASSGPADLIVALAPDPYQVADTLQQDHPGWLILWAPWRRKFCAFSRDPHATSLVVEAVTPERLIALVRQADTEPRPSR</sequence>
<dbReference type="EMBL" id="BOOU01000030">
    <property type="protein sequence ID" value="GII76863.1"/>
    <property type="molecule type" value="Genomic_DNA"/>
</dbReference>
<accession>A0A919R003</accession>
<organism evidence="1 2">
    <name type="scientific">Sphaerisporangium rufum</name>
    <dbReference type="NCBI Taxonomy" id="1381558"/>
    <lineage>
        <taxon>Bacteria</taxon>
        <taxon>Bacillati</taxon>
        <taxon>Actinomycetota</taxon>
        <taxon>Actinomycetes</taxon>
        <taxon>Streptosporangiales</taxon>
        <taxon>Streptosporangiaceae</taxon>
        <taxon>Sphaerisporangium</taxon>
    </lineage>
</organism>
<dbReference type="RefSeq" id="WP_203983489.1">
    <property type="nucleotide sequence ID" value="NZ_BOOU01000030.1"/>
</dbReference>
<name>A0A919R003_9ACTN</name>
<dbReference type="Proteomes" id="UP000655287">
    <property type="component" value="Unassembled WGS sequence"/>
</dbReference>
<keyword evidence="2" id="KW-1185">Reference proteome</keyword>
<dbReference type="AlphaFoldDB" id="A0A919R003"/>
<protein>
    <submittedName>
        <fullName evidence="1">Uncharacterized protein</fullName>
    </submittedName>
</protein>
<evidence type="ECO:0000313" key="2">
    <source>
        <dbReference type="Proteomes" id="UP000655287"/>
    </source>
</evidence>
<comment type="caution">
    <text evidence="1">The sequence shown here is derived from an EMBL/GenBank/DDBJ whole genome shotgun (WGS) entry which is preliminary data.</text>
</comment>
<reference evidence="1" key="1">
    <citation type="submission" date="2021-01" db="EMBL/GenBank/DDBJ databases">
        <title>Whole genome shotgun sequence of Sphaerisporangium rufum NBRC 109079.</title>
        <authorList>
            <person name="Komaki H."/>
            <person name="Tamura T."/>
        </authorList>
    </citation>
    <scope>NUCLEOTIDE SEQUENCE</scope>
    <source>
        <strain evidence="1">NBRC 109079</strain>
    </source>
</reference>